<organism evidence="1 2">
    <name type="scientific">Lacipirellula limnantheis</name>
    <dbReference type="NCBI Taxonomy" id="2528024"/>
    <lineage>
        <taxon>Bacteria</taxon>
        <taxon>Pseudomonadati</taxon>
        <taxon>Planctomycetota</taxon>
        <taxon>Planctomycetia</taxon>
        <taxon>Pirellulales</taxon>
        <taxon>Lacipirellulaceae</taxon>
        <taxon>Lacipirellula</taxon>
    </lineage>
</organism>
<name>A0A517U4A0_9BACT</name>
<evidence type="ECO:0000313" key="1">
    <source>
        <dbReference type="EMBL" id="QDT75425.1"/>
    </source>
</evidence>
<evidence type="ECO:0000313" key="2">
    <source>
        <dbReference type="Proteomes" id="UP000317909"/>
    </source>
</evidence>
<reference evidence="1 2" key="1">
    <citation type="submission" date="2019-02" db="EMBL/GenBank/DDBJ databases">
        <title>Deep-cultivation of Planctomycetes and their phenomic and genomic characterization uncovers novel biology.</title>
        <authorList>
            <person name="Wiegand S."/>
            <person name="Jogler M."/>
            <person name="Boedeker C."/>
            <person name="Pinto D."/>
            <person name="Vollmers J."/>
            <person name="Rivas-Marin E."/>
            <person name="Kohn T."/>
            <person name="Peeters S.H."/>
            <person name="Heuer A."/>
            <person name="Rast P."/>
            <person name="Oberbeckmann S."/>
            <person name="Bunk B."/>
            <person name="Jeske O."/>
            <person name="Meyerdierks A."/>
            <person name="Storesund J.E."/>
            <person name="Kallscheuer N."/>
            <person name="Luecker S."/>
            <person name="Lage O.M."/>
            <person name="Pohl T."/>
            <person name="Merkel B.J."/>
            <person name="Hornburger P."/>
            <person name="Mueller R.-W."/>
            <person name="Bruemmer F."/>
            <person name="Labrenz M."/>
            <person name="Spormann A.M."/>
            <person name="Op den Camp H."/>
            <person name="Overmann J."/>
            <person name="Amann R."/>
            <person name="Jetten M.S.M."/>
            <person name="Mascher T."/>
            <person name="Medema M.H."/>
            <person name="Devos D.P."/>
            <person name="Kaster A.-K."/>
            <person name="Ovreas L."/>
            <person name="Rohde M."/>
            <person name="Galperin M.Y."/>
            <person name="Jogler C."/>
        </authorList>
    </citation>
    <scope>NUCLEOTIDE SEQUENCE [LARGE SCALE GENOMIC DNA]</scope>
    <source>
        <strain evidence="1 2">I41</strain>
    </source>
</reference>
<dbReference type="Proteomes" id="UP000317909">
    <property type="component" value="Chromosome"/>
</dbReference>
<dbReference type="OrthoDB" id="292488at2"/>
<accession>A0A517U4A0</accession>
<dbReference type="EMBL" id="CP036339">
    <property type="protein sequence ID" value="QDT75425.1"/>
    <property type="molecule type" value="Genomic_DNA"/>
</dbReference>
<dbReference type="AlphaFoldDB" id="A0A517U4A0"/>
<dbReference type="RefSeq" id="WP_145435077.1">
    <property type="nucleotide sequence ID" value="NZ_CP036339.1"/>
</dbReference>
<proteinExistence type="predicted"/>
<sequence length="109" mass="12060">MLSASLIMEIRRELDRGDLSHREISKRLGISRGIIAAMAKGERGDHGRVWAGEGVRSIPRRPLASPVRCKECGGLVYPPCRLCQARACLERTLATRRLLRGADPSRRAA</sequence>
<keyword evidence="2" id="KW-1185">Reference proteome</keyword>
<dbReference type="KEGG" id="llh:I41_46350"/>
<gene>
    <name evidence="1" type="ORF">I41_46350</name>
</gene>
<protein>
    <submittedName>
        <fullName evidence="1">Uncharacterized protein</fullName>
    </submittedName>
</protein>